<dbReference type="OrthoDB" id="6930117at2759"/>
<dbReference type="GO" id="GO:0007304">
    <property type="term" value="P:chorion-containing eggshell formation"/>
    <property type="evidence" value="ECO:0007669"/>
    <property type="project" value="InterPro"/>
</dbReference>
<dbReference type="InterPro" id="IPR002635">
    <property type="entry name" value="Chorion"/>
</dbReference>
<dbReference type="EMBL" id="CAJQZP010000359">
    <property type="protein sequence ID" value="CAG4957802.1"/>
    <property type="molecule type" value="Genomic_DNA"/>
</dbReference>
<sequence>MSATTLFLLCAQIFLIKTISAYCPNSGWSAGLPIADGLGWAPGFAYENSLASAPCAATVPFLGACDLLASPPSYGGGFVISSASPVPPYGVSVISENAIEGILAAGGELPFLGTVALEGVLPTSGAGAVSYGCGNGNVGIVSENTSPNAAGLGWPSNGFNYGPVASNGFGYGTSWAGSINGCGCGPFSKIYVVIVYNKAVEVFILLTFI</sequence>
<dbReference type="Proteomes" id="UP000691718">
    <property type="component" value="Unassembled WGS sequence"/>
</dbReference>
<evidence type="ECO:0000313" key="6">
    <source>
        <dbReference type="Proteomes" id="UP000691718"/>
    </source>
</evidence>
<evidence type="ECO:0000256" key="1">
    <source>
        <dbReference type="ARBA" id="ARBA00005906"/>
    </source>
</evidence>
<organism evidence="5 6">
    <name type="scientific">Parnassius apollo</name>
    <name type="common">Apollo butterfly</name>
    <name type="synonym">Papilio apollo</name>
    <dbReference type="NCBI Taxonomy" id="110799"/>
    <lineage>
        <taxon>Eukaryota</taxon>
        <taxon>Metazoa</taxon>
        <taxon>Ecdysozoa</taxon>
        <taxon>Arthropoda</taxon>
        <taxon>Hexapoda</taxon>
        <taxon>Insecta</taxon>
        <taxon>Pterygota</taxon>
        <taxon>Neoptera</taxon>
        <taxon>Endopterygota</taxon>
        <taxon>Lepidoptera</taxon>
        <taxon>Glossata</taxon>
        <taxon>Ditrysia</taxon>
        <taxon>Papilionoidea</taxon>
        <taxon>Papilionidae</taxon>
        <taxon>Parnassiinae</taxon>
        <taxon>Parnassini</taxon>
        <taxon>Parnassius</taxon>
        <taxon>Parnassius</taxon>
    </lineage>
</organism>
<reference evidence="5" key="1">
    <citation type="submission" date="2021-04" db="EMBL/GenBank/DDBJ databases">
        <authorList>
            <person name="Tunstrom K."/>
        </authorList>
    </citation>
    <scope>NUCLEOTIDE SEQUENCE</scope>
</reference>
<feature type="chain" id="PRO_5035744698" evidence="4">
    <location>
        <begin position="22"/>
        <end position="209"/>
    </location>
</feature>
<keyword evidence="4" id="KW-0732">Signal</keyword>
<keyword evidence="6" id="KW-1185">Reference proteome</keyword>
<evidence type="ECO:0000256" key="3">
    <source>
        <dbReference type="RuleBase" id="RU004378"/>
    </source>
</evidence>
<dbReference type="GO" id="GO:0042600">
    <property type="term" value="C:egg chorion"/>
    <property type="evidence" value="ECO:0007669"/>
    <property type="project" value="InterPro"/>
</dbReference>
<comment type="caution">
    <text evidence="5">The sequence shown here is derived from an EMBL/GenBank/DDBJ whole genome shotgun (WGS) entry which is preliminary data.</text>
</comment>
<comment type="similarity">
    <text evidence="1 3">Belongs to the chorion protein family.</text>
</comment>
<evidence type="ECO:0000256" key="2">
    <source>
        <dbReference type="ARBA" id="ARBA00022737"/>
    </source>
</evidence>
<proteinExistence type="inferred from homology"/>
<gene>
    <name evidence="5" type="ORF">PAPOLLO_LOCUS5804</name>
</gene>
<dbReference type="AlphaFoldDB" id="A0A8S3WFS4"/>
<protein>
    <submittedName>
        <fullName evidence="5">(apollo) hypothetical protein</fullName>
    </submittedName>
</protein>
<accession>A0A8S3WFS4</accession>
<feature type="signal peptide" evidence="4">
    <location>
        <begin position="1"/>
        <end position="21"/>
    </location>
</feature>
<name>A0A8S3WFS4_PARAO</name>
<evidence type="ECO:0000313" key="5">
    <source>
        <dbReference type="EMBL" id="CAG4957802.1"/>
    </source>
</evidence>
<evidence type="ECO:0000256" key="4">
    <source>
        <dbReference type="SAM" id="SignalP"/>
    </source>
</evidence>
<dbReference type="Pfam" id="PF01723">
    <property type="entry name" value="Chorion_1"/>
    <property type="match status" value="1"/>
</dbReference>
<dbReference type="GO" id="GO:0005213">
    <property type="term" value="F:structural constituent of egg chorion"/>
    <property type="evidence" value="ECO:0007669"/>
    <property type="project" value="InterPro"/>
</dbReference>
<keyword evidence="2" id="KW-0677">Repeat</keyword>